<dbReference type="EMBL" id="ODYU01000064">
    <property type="protein sequence ID" value="SOQ34196.1"/>
    <property type="molecule type" value="Genomic_DNA"/>
</dbReference>
<dbReference type="AlphaFoldDB" id="A0A2H1V0A3"/>
<organism evidence="1">
    <name type="scientific">Spodoptera frugiperda</name>
    <name type="common">Fall armyworm</name>
    <dbReference type="NCBI Taxonomy" id="7108"/>
    <lineage>
        <taxon>Eukaryota</taxon>
        <taxon>Metazoa</taxon>
        <taxon>Ecdysozoa</taxon>
        <taxon>Arthropoda</taxon>
        <taxon>Hexapoda</taxon>
        <taxon>Insecta</taxon>
        <taxon>Pterygota</taxon>
        <taxon>Neoptera</taxon>
        <taxon>Endopterygota</taxon>
        <taxon>Lepidoptera</taxon>
        <taxon>Glossata</taxon>
        <taxon>Ditrysia</taxon>
        <taxon>Noctuoidea</taxon>
        <taxon>Noctuidae</taxon>
        <taxon>Amphipyrinae</taxon>
        <taxon>Spodoptera</taxon>
    </lineage>
</organism>
<reference evidence="1" key="1">
    <citation type="submission" date="2016-07" db="EMBL/GenBank/DDBJ databases">
        <authorList>
            <person name="Bretaudeau A."/>
        </authorList>
    </citation>
    <scope>NUCLEOTIDE SEQUENCE</scope>
    <source>
        <strain evidence="1">Rice</strain>
        <tissue evidence="1">Whole body</tissue>
    </source>
</reference>
<sequence length="165" mass="18046">MQREQLNSKFLLRCSNKSAATASVGRSDRLATNWIAPARHWTQLNRSIPFEFRYWVPVTHDYLIHLSSTPVASISIVQSAINFGGPPLPPLNSGARGKNHPMTFPSLSEARGNVRLLLTKSHPVPTPAFLAEALNAPTGAHYAFLVLFTSDVQNVAEIGSTTNKV</sequence>
<accession>A0A2H1V0A3</accession>
<protein>
    <submittedName>
        <fullName evidence="1">SFRICE_007565</fullName>
    </submittedName>
</protein>
<proteinExistence type="predicted"/>
<gene>
    <name evidence="1" type="ORF">SFRICE_007565</name>
</gene>
<name>A0A2H1V0A3_SPOFR</name>
<evidence type="ECO:0000313" key="1">
    <source>
        <dbReference type="EMBL" id="SOQ34196.1"/>
    </source>
</evidence>